<keyword evidence="2 4" id="KW-0012">Acyltransferase</keyword>
<dbReference type="GO" id="GO:0016747">
    <property type="term" value="F:acyltransferase activity, transferring groups other than amino-acyl groups"/>
    <property type="evidence" value="ECO:0007669"/>
    <property type="project" value="InterPro"/>
</dbReference>
<dbReference type="InterPro" id="IPR050832">
    <property type="entry name" value="Bact_Acetyltransf"/>
</dbReference>
<accession>A0AAU7LDZ1</accession>
<dbReference type="SUPFAM" id="SSF55729">
    <property type="entry name" value="Acyl-CoA N-acyltransferases (Nat)"/>
    <property type="match status" value="1"/>
</dbReference>
<evidence type="ECO:0000259" key="3">
    <source>
        <dbReference type="PROSITE" id="PS51186"/>
    </source>
</evidence>
<dbReference type="RefSeq" id="WP_175147116.1">
    <property type="nucleotide sequence ID" value="NZ_CP157584.1"/>
</dbReference>
<name>A0AAU7LDZ1_9BURK</name>
<evidence type="ECO:0000256" key="2">
    <source>
        <dbReference type="ARBA" id="ARBA00023315"/>
    </source>
</evidence>
<dbReference type="AlphaFoldDB" id="A0AAU7LDZ1"/>
<evidence type="ECO:0000313" key="4">
    <source>
        <dbReference type="EMBL" id="XBP00159.1"/>
    </source>
</evidence>
<reference evidence="4" key="1">
    <citation type="submission" date="2024-05" db="EMBL/GenBank/DDBJ databases">
        <title>Transcriptome analysis of the degradation process of organic nitrogen by two heterotrophic nitrifying and aerobic denitrifying bacteria, Achromobacter sp. HNDS-1 and Enterobacter sp. HNDS-6.</title>
        <authorList>
            <person name="Huang Y."/>
        </authorList>
    </citation>
    <scope>NUCLEOTIDE SEQUENCE</scope>
    <source>
        <strain evidence="4">HNDS-1</strain>
    </source>
</reference>
<dbReference type="PANTHER" id="PTHR43877:SF2">
    <property type="entry name" value="AMINOALKYLPHOSPHONATE N-ACETYLTRANSFERASE-RELATED"/>
    <property type="match status" value="1"/>
</dbReference>
<feature type="domain" description="N-acetyltransferase" evidence="3">
    <location>
        <begin position="46"/>
        <end position="194"/>
    </location>
</feature>
<organism evidence="4">
    <name type="scientific">Achromobacter sp. HNDS-1</name>
    <dbReference type="NCBI Taxonomy" id="3151598"/>
    <lineage>
        <taxon>Bacteria</taxon>
        <taxon>Pseudomonadati</taxon>
        <taxon>Pseudomonadota</taxon>
        <taxon>Betaproteobacteria</taxon>
        <taxon>Burkholderiales</taxon>
        <taxon>Alcaligenaceae</taxon>
        <taxon>Achromobacter</taxon>
    </lineage>
</organism>
<proteinExistence type="predicted"/>
<dbReference type="PANTHER" id="PTHR43877">
    <property type="entry name" value="AMINOALKYLPHOSPHONATE N-ACETYLTRANSFERASE-RELATED-RELATED"/>
    <property type="match status" value="1"/>
</dbReference>
<keyword evidence="1 4" id="KW-0808">Transferase</keyword>
<dbReference type="InterPro" id="IPR016181">
    <property type="entry name" value="Acyl_CoA_acyltransferase"/>
</dbReference>
<dbReference type="Pfam" id="PF00583">
    <property type="entry name" value="Acetyltransf_1"/>
    <property type="match status" value="1"/>
</dbReference>
<dbReference type="KEGG" id="achh:ABFG95_06700"/>
<sequence>MVISRFAGRHWPVGSASNCHAEARRDPRTRCGTLRLVNRRPKGTLMRFRPASLSDIPRLGQLALASKGHWGYSARQLEQWREDLTPRESWLDTGPFVVAENDAGVIGFYTLAAAGNGAWALENLWLDPKWIGQGFGRALFAHAVETAGQRGATVLTIDAEPHAEAFYLAQGARRTKIIPAPIDGDPHRMRPQLELAMGQTPANAGNSRRSMLS</sequence>
<gene>
    <name evidence="4" type="ORF">ABFG95_06700</name>
</gene>
<dbReference type="Gene3D" id="3.40.630.30">
    <property type="match status" value="1"/>
</dbReference>
<dbReference type="PROSITE" id="PS51186">
    <property type="entry name" value="GNAT"/>
    <property type="match status" value="1"/>
</dbReference>
<protein>
    <submittedName>
        <fullName evidence="4">GNAT family N-acetyltransferase</fullName>
        <ecNumber evidence="4">2.3.1.-</ecNumber>
    </submittedName>
</protein>
<dbReference type="EMBL" id="CP157584">
    <property type="protein sequence ID" value="XBP00159.1"/>
    <property type="molecule type" value="Genomic_DNA"/>
</dbReference>
<evidence type="ECO:0000256" key="1">
    <source>
        <dbReference type="ARBA" id="ARBA00022679"/>
    </source>
</evidence>
<dbReference type="CDD" id="cd04301">
    <property type="entry name" value="NAT_SF"/>
    <property type="match status" value="1"/>
</dbReference>
<dbReference type="EC" id="2.3.1.-" evidence="4"/>
<dbReference type="InterPro" id="IPR000182">
    <property type="entry name" value="GNAT_dom"/>
</dbReference>